<dbReference type="PIRSF" id="PIRSF029287">
    <property type="entry name" value="UCP029287"/>
    <property type="match status" value="1"/>
</dbReference>
<dbReference type="EMBL" id="SMZO01000043">
    <property type="protein sequence ID" value="TDL85480.1"/>
    <property type="molecule type" value="Genomic_DNA"/>
</dbReference>
<organism evidence="1 2">
    <name type="scientific">Meridianimarinicoccus aquatilis</name>
    <dbReference type="NCBI Taxonomy" id="2552766"/>
    <lineage>
        <taxon>Bacteria</taxon>
        <taxon>Pseudomonadati</taxon>
        <taxon>Pseudomonadota</taxon>
        <taxon>Alphaproteobacteria</taxon>
        <taxon>Rhodobacterales</taxon>
        <taxon>Paracoccaceae</taxon>
        <taxon>Meridianimarinicoccus</taxon>
    </lineage>
</organism>
<sequence>MPTLGDFFRFDLPQDFVVAWDRWLQRGLVQVRADLGARWAECYTSAPIWRFTLTAGLAGSFGAQGIVMPSIDRVGRQFPLTLAAPIPAGRSAVLGHLGATRTFEALETIALDALGDVMTLPRLTERVRGVRLPVLPGLPECAVSPGLLAISVSDGTDVSHTIAAHEAGHRFKAPSIWSAALSGADRVMLAEGLPGPRRMRGLFDLGADVWRDIPASERILS</sequence>
<dbReference type="Pfam" id="PF09867">
    <property type="entry name" value="TagF_N"/>
    <property type="match status" value="1"/>
</dbReference>
<dbReference type="InterPro" id="IPR038225">
    <property type="entry name" value="TagF_sf"/>
</dbReference>
<dbReference type="OrthoDB" id="9801841at2"/>
<dbReference type="NCBIfam" id="TIGR03373">
    <property type="entry name" value="VI_minor_4"/>
    <property type="match status" value="1"/>
</dbReference>
<proteinExistence type="predicted"/>
<evidence type="ECO:0000313" key="2">
    <source>
        <dbReference type="Proteomes" id="UP000294562"/>
    </source>
</evidence>
<keyword evidence="2" id="KW-1185">Reference proteome</keyword>
<dbReference type="Gene3D" id="3.40.1730.10">
    <property type="entry name" value="pa0076 domain"/>
    <property type="match status" value="1"/>
</dbReference>
<reference evidence="1 2" key="1">
    <citation type="submission" date="2019-03" db="EMBL/GenBank/DDBJ databases">
        <title>Rhodobacteraceae bacterium SM1902, a new member of the family Rhodobacteraceae isolated from Yantai.</title>
        <authorList>
            <person name="Sun Y."/>
        </authorList>
    </citation>
    <scope>NUCLEOTIDE SEQUENCE [LARGE SCALE GENOMIC DNA]</scope>
    <source>
        <strain evidence="1 2">SM1902</strain>
    </source>
</reference>
<dbReference type="Proteomes" id="UP000294562">
    <property type="component" value="Unassembled WGS sequence"/>
</dbReference>
<evidence type="ECO:0000313" key="1">
    <source>
        <dbReference type="EMBL" id="TDL85480.1"/>
    </source>
</evidence>
<name>A0A4R6AN62_9RHOB</name>
<gene>
    <name evidence="1" type="primary">tagF</name>
    <name evidence="1" type="ORF">E2L05_15320</name>
</gene>
<protein>
    <submittedName>
        <fullName evidence="1">Type VI secretion system-associated protein TagF</fullName>
    </submittedName>
</protein>
<comment type="caution">
    <text evidence="1">The sequence shown here is derived from an EMBL/GenBank/DDBJ whole genome shotgun (WGS) entry which is preliminary data.</text>
</comment>
<accession>A0A4R6AN62</accession>
<dbReference type="AlphaFoldDB" id="A0A4R6AN62"/>
<dbReference type="InterPro" id="IPR017748">
    <property type="entry name" value="TagF"/>
</dbReference>